<evidence type="ECO:0000256" key="5">
    <source>
        <dbReference type="ARBA" id="ARBA00022989"/>
    </source>
</evidence>
<dbReference type="GO" id="GO:0031966">
    <property type="term" value="C:mitochondrial membrane"/>
    <property type="evidence" value="ECO:0007669"/>
    <property type="project" value="UniProtKB-SubCell"/>
</dbReference>
<evidence type="ECO:0000256" key="2">
    <source>
        <dbReference type="ARBA" id="ARBA00006375"/>
    </source>
</evidence>
<reference evidence="10" key="1">
    <citation type="submission" date="2021-02" db="EMBL/GenBank/DDBJ databases">
        <title>First Annotated Genome of the Yellow-green Alga Tribonema minus.</title>
        <authorList>
            <person name="Mahan K.M."/>
        </authorList>
    </citation>
    <scope>NUCLEOTIDE SEQUENCE</scope>
    <source>
        <strain evidence="10">UTEX B ZZ1240</strain>
    </source>
</reference>
<dbReference type="GO" id="GO:0048250">
    <property type="term" value="P:iron import into the mitochondrion"/>
    <property type="evidence" value="ECO:0007669"/>
    <property type="project" value="TreeGrafter"/>
</dbReference>
<evidence type="ECO:0000256" key="4">
    <source>
        <dbReference type="ARBA" id="ARBA00022692"/>
    </source>
</evidence>
<name>A0A835Z185_9STRA</name>
<evidence type="ECO:0000256" key="6">
    <source>
        <dbReference type="ARBA" id="ARBA00023128"/>
    </source>
</evidence>
<comment type="caution">
    <text evidence="10">The sequence shown here is derived from an EMBL/GenBank/DDBJ whole genome shotgun (WGS) entry which is preliminary data.</text>
</comment>
<feature type="repeat" description="Solcar" evidence="8">
    <location>
        <begin position="261"/>
        <end position="364"/>
    </location>
</feature>
<keyword evidence="11" id="KW-1185">Reference proteome</keyword>
<feature type="repeat" description="Solcar" evidence="8">
    <location>
        <begin position="114"/>
        <end position="196"/>
    </location>
</feature>
<evidence type="ECO:0000256" key="1">
    <source>
        <dbReference type="ARBA" id="ARBA00004225"/>
    </source>
</evidence>
<dbReference type="PROSITE" id="PS50920">
    <property type="entry name" value="SOLCAR"/>
    <property type="match status" value="3"/>
</dbReference>
<evidence type="ECO:0000313" key="10">
    <source>
        <dbReference type="EMBL" id="KAG5180363.1"/>
    </source>
</evidence>
<dbReference type="PANTHER" id="PTHR45758">
    <property type="entry name" value="MITOFERRIN-1-RELATED"/>
    <property type="match status" value="1"/>
</dbReference>
<protein>
    <submittedName>
        <fullName evidence="10">Mitoferrin-like protein</fullName>
    </submittedName>
</protein>
<organism evidence="10 11">
    <name type="scientific">Tribonema minus</name>
    <dbReference type="NCBI Taxonomy" id="303371"/>
    <lineage>
        <taxon>Eukaryota</taxon>
        <taxon>Sar</taxon>
        <taxon>Stramenopiles</taxon>
        <taxon>Ochrophyta</taxon>
        <taxon>PX clade</taxon>
        <taxon>Xanthophyceae</taxon>
        <taxon>Tribonematales</taxon>
        <taxon>Tribonemataceae</taxon>
        <taxon>Tribonema</taxon>
    </lineage>
</organism>
<keyword evidence="4 8" id="KW-0812">Transmembrane</keyword>
<evidence type="ECO:0000256" key="3">
    <source>
        <dbReference type="ARBA" id="ARBA00022448"/>
    </source>
</evidence>
<keyword evidence="6" id="KW-0496">Mitochondrion</keyword>
<evidence type="ECO:0000256" key="9">
    <source>
        <dbReference type="RuleBase" id="RU000488"/>
    </source>
</evidence>
<accession>A0A835Z185</accession>
<dbReference type="EMBL" id="JAFCMP010000401">
    <property type="protein sequence ID" value="KAG5180363.1"/>
    <property type="molecule type" value="Genomic_DNA"/>
</dbReference>
<feature type="repeat" description="Solcar" evidence="8">
    <location>
        <begin position="21"/>
        <end position="106"/>
    </location>
</feature>
<evidence type="ECO:0000313" key="11">
    <source>
        <dbReference type="Proteomes" id="UP000664859"/>
    </source>
</evidence>
<proteinExistence type="inferred from homology"/>
<dbReference type="AlphaFoldDB" id="A0A835Z185"/>
<dbReference type="Gene3D" id="1.50.40.10">
    <property type="entry name" value="Mitochondrial carrier domain"/>
    <property type="match status" value="2"/>
</dbReference>
<dbReference type="OrthoDB" id="43906at2759"/>
<dbReference type="InterPro" id="IPR023395">
    <property type="entry name" value="MCP_dom_sf"/>
</dbReference>
<dbReference type="InterPro" id="IPR018108">
    <property type="entry name" value="MCP_transmembrane"/>
</dbReference>
<dbReference type="GO" id="GO:0015093">
    <property type="term" value="F:ferrous iron transmembrane transporter activity"/>
    <property type="evidence" value="ECO:0007669"/>
    <property type="project" value="TreeGrafter"/>
</dbReference>
<sequence length="368" mass="38891">MEPAEAAAVADLDWEDWSGEGNFVHHMLAGSIAGVTEHTVMFPVDTLKTHIQCMRECPERQAGSRVLEMVRGQGMLRLWRGVGTMFVGCVPAHAAYFSILELCKERFGANGGGHAPVAAAAAGVFATVFHDAVMTPMDVIKQRLQLGYYRGIGDCVRTIARAEGVGALYRSFPTTLFMNIPYGAIMVAANESLKTALRPRGDHTTATYMLAGCGAGAVAAAATTPLDVVKTMLQTQAIHAHATRYAAAAAAPHVAAPAAAAAPIFAGTALASSGLLRRACAAPAGATVALMPAVFHSNAAARCIQGCGEKPEVKLQYRGFVDAAREIRAVQGWSGLFRGVVPRLMVHAPSVAISWTTYETAKRWLQDT</sequence>
<keyword evidence="5" id="KW-1133">Transmembrane helix</keyword>
<comment type="similarity">
    <text evidence="2 9">Belongs to the mitochondrial carrier (TC 2.A.29) family.</text>
</comment>
<gene>
    <name evidence="10" type="ORF">JKP88DRAFT_349658</name>
</gene>
<keyword evidence="3 9" id="KW-0813">Transport</keyword>
<keyword evidence="7 8" id="KW-0472">Membrane</keyword>
<dbReference type="Pfam" id="PF00153">
    <property type="entry name" value="Mito_carr"/>
    <property type="match status" value="4"/>
</dbReference>
<comment type="subcellular location">
    <subcellularLocation>
        <location evidence="1">Mitochondrion membrane</location>
        <topology evidence="1">Multi-pass membrane protein</topology>
    </subcellularLocation>
</comment>
<dbReference type="SUPFAM" id="SSF103506">
    <property type="entry name" value="Mitochondrial carrier"/>
    <property type="match status" value="1"/>
</dbReference>
<dbReference type="Proteomes" id="UP000664859">
    <property type="component" value="Unassembled WGS sequence"/>
</dbReference>
<evidence type="ECO:0000256" key="8">
    <source>
        <dbReference type="PROSITE-ProRule" id="PRU00282"/>
    </source>
</evidence>
<evidence type="ECO:0000256" key="7">
    <source>
        <dbReference type="ARBA" id="ARBA00023136"/>
    </source>
</evidence>
<dbReference type="PANTHER" id="PTHR45758:SF4">
    <property type="entry name" value="MITOFERRIN-1"/>
    <property type="match status" value="1"/>
</dbReference>